<sequence>MQFILSVFPILLLIYLMAKRNGLPSYVALPITGALILVLQLIYWGNTGSSVAASVVASLIATLVPVTIIFAAILFNRFMEVSGSIKVIKSWLASVSPNPVAQLMIIGWAFAFMIEGASGFGTPAAIAAPLLVSLGFPAVKVCILTLIMNSVPVSFGAVGTPTWYGFSQLTDVNFSELASKTAIIHSVASLIIPVIALLFVVKWSEVKRNLGFVYLSVLFCVIPYFLIAQVNDEFPSLVGGAIGMLLSVWAAKKGFGLSKATDTAKDEDATGEKAEVFEAVTPKQVAKALMPFAILIGLLVVTRVQQLPFKALMNSTAELFTVGLGFAEFTVTKSLTFSLNDIFGTGIGDSYKLLYVPCLIPFVVTVLFCQFFYKESKGQITGIFTESASSVKLTYVALFGAFVMVKLMMLTPAETNDIKLSMVSVIGQVFSSSMGGAWLYVASYLGAVGAFFSGSNTVSNLTFGSIQQSIAQQIGASETTVLALQSVGGAMGNMVCLNNIIAVASVTNSLSHEGYILKRTFIPMFIYGIIAAVVYQVFVILFPGTWA</sequence>
<evidence type="ECO:0000313" key="10">
    <source>
        <dbReference type="Proteomes" id="UP000266258"/>
    </source>
</evidence>
<evidence type="ECO:0000256" key="4">
    <source>
        <dbReference type="ARBA" id="ARBA00022475"/>
    </source>
</evidence>
<dbReference type="GO" id="GO:0005886">
    <property type="term" value="C:plasma membrane"/>
    <property type="evidence" value="ECO:0007669"/>
    <property type="project" value="UniProtKB-SubCell"/>
</dbReference>
<keyword evidence="4" id="KW-1003">Cell membrane</keyword>
<feature type="transmembrane region" description="Helical" evidence="8">
    <location>
        <begin position="95"/>
        <end position="114"/>
    </location>
</feature>
<keyword evidence="5 8" id="KW-0812">Transmembrane</keyword>
<keyword evidence="7 8" id="KW-0472">Membrane</keyword>
<dbReference type="Proteomes" id="UP000266258">
    <property type="component" value="Unassembled WGS sequence"/>
</dbReference>
<name>A0A3A1Y3F7_9GAMM</name>
<reference evidence="9 10" key="1">
    <citation type="submission" date="2017-08" db="EMBL/GenBank/DDBJ databases">
        <title>Reclassification of Bisgaard taxon 37 and 44.</title>
        <authorList>
            <person name="Christensen H."/>
        </authorList>
    </citation>
    <scope>NUCLEOTIDE SEQUENCE [LARGE SCALE GENOMIC DNA]</scope>
    <source>
        <strain evidence="9 10">B96_4</strain>
    </source>
</reference>
<keyword evidence="10" id="KW-1185">Reference proteome</keyword>
<feature type="transmembrane region" description="Helical" evidence="8">
    <location>
        <begin position="28"/>
        <end position="44"/>
    </location>
</feature>
<feature type="transmembrane region" description="Helical" evidence="8">
    <location>
        <begin position="288"/>
        <end position="305"/>
    </location>
</feature>
<evidence type="ECO:0000256" key="2">
    <source>
        <dbReference type="ARBA" id="ARBA00010100"/>
    </source>
</evidence>
<keyword evidence="8" id="KW-0997">Cell inner membrane</keyword>
<feature type="transmembrane region" description="Helical" evidence="8">
    <location>
        <begin position="182"/>
        <end position="201"/>
    </location>
</feature>
<feature type="transmembrane region" description="Helical" evidence="8">
    <location>
        <begin position="525"/>
        <end position="546"/>
    </location>
</feature>
<feature type="transmembrane region" description="Helical" evidence="8">
    <location>
        <begin position="353"/>
        <end position="373"/>
    </location>
</feature>
<dbReference type="PANTHER" id="PTHR30003:SF0">
    <property type="entry name" value="GLYCOLATE PERMEASE GLCA-RELATED"/>
    <property type="match status" value="1"/>
</dbReference>
<feature type="transmembrane region" description="Helical" evidence="8">
    <location>
        <begin position="51"/>
        <end position="75"/>
    </location>
</feature>
<accession>A0A3A1Y3F7</accession>
<dbReference type="OrthoDB" id="9761056at2"/>
<dbReference type="Pfam" id="PF02652">
    <property type="entry name" value="Lactate_perm"/>
    <property type="match status" value="1"/>
</dbReference>
<keyword evidence="6 8" id="KW-1133">Transmembrane helix</keyword>
<comment type="subcellular location">
    <subcellularLocation>
        <location evidence="8">Cell inner membrane</location>
        <topology evidence="8">Multi-pass membrane protein</topology>
    </subcellularLocation>
    <subcellularLocation>
        <location evidence="1">Cell membrane</location>
        <topology evidence="1">Multi-pass membrane protein</topology>
    </subcellularLocation>
</comment>
<dbReference type="GO" id="GO:0015295">
    <property type="term" value="F:solute:proton symporter activity"/>
    <property type="evidence" value="ECO:0007669"/>
    <property type="project" value="TreeGrafter"/>
</dbReference>
<dbReference type="AlphaFoldDB" id="A0A3A1Y3F7"/>
<dbReference type="NCBIfam" id="TIGR00795">
    <property type="entry name" value="lctP"/>
    <property type="match status" value="1"/>
</dbReference>
<evidence type="ECO:0000256" key="8">
    <source>
        <dbReference type="RuleBase" id="RU365092"/>
    </source>
</evidence>
<feature type="transmembrane region" description="Helical" evidence="8">
    <location>
        <begin position="210"/>
        <end position="228"/>
    </location>
</feature>
<dbReference type="GO" id="GO:0015129">
    <property type="term" value="F:lactate transmembrane transporter activity"/>
    <property type="evidence" value="ECO:0007669"/>
    <property type="project" value="UniProtKB-UniRule"/>
</dbReference>
<evidence type="ECO:0000256" key="6">
    <source>
        <dbReference type="ARBA" id="ARBA00022989"/>
    </source>
</evidence>
<evidence type="ECO:0000256" key="1">
    <source>
        <dbReference type="ARBA" id="ARBA00004651"/>
    </source>
</evidence>
<evidence type="ECO:0000256" key="5">
    <source>
        <dbReference type="ARBA" id="ARBA00022692"/>
    </source>
</evidence>
<feature type="transmembrane region" description="Helical" evidence="8">
    <location>
        <begin position="393"/>
        <end position="413"/>
    </location>
</feature>
<keyword evidence="3 8" id="KW-0813">Transport</keyword>
<organism evidence="9 10">
    <name type="scientific">Psittacicella melopsittaci</name>
    <dbReference type="NCBI Taxonomy" id="2028576"/>
    <lineage>
        <taxon>Bacteria</taxon>
        <taxon>Pseudomonadati</taxon>
        <taxon>Pseudomonadota</taxon>
        <taxon>Gammaproteobacteria</taxon>
        <taxon>Pasteurellales</taxon>
        <taxon>Psittacicellaceae</taxon>
        <taxon>Psittacicella</taxon>
    </lineage>
</organism>
<comment type="caution">
    <text evidence="9">The sequence shown here is derived from an EMBL/GenBank/DDBJ whole genome shotgun (WGS) entry which is preliminary data.</text>
</comment>
<comment type="function">
    <text evidence="8">Uptake of L-lactate across the membrane. Can also transport D-lactate and glycolate.</text>
</comment>
<dbReference type="EMBL" id="NRJH01000050">
    <property type="protein sequence ID" value="RIY31981.1"/>
    <property type="molecule type" value="Genomic_DNA"/>
</dbReference>
<evidence type="ECO:0000256" key="3">
    <source>
        <dbReference type="ARBA" id="ARBA00022448"/>
    </source>
</evidence>
<protein>
    <recommendedName>
        <fullName evidence="8">L-lactate permease</fullName>
    </recommendedName>
</protein>
<feature type="transmembrane region" description="Helical" evidence="8">
    <location>
        <begin position="126"/>
        <end position="148"/>
    </location>
</feature>
<gene>
    <name evidence="9" type="ORF">CJP74_05815</name>
</gene>
<dbReference type="PANTHER" id="PTHR30003">
    <property type="entry name" value="L-LACTATE PERMEASE"/>
    <property type="match status" value="1"/>
</dbReference>
<feature type="transmembrane region" description="Helical" evidence="8">
    <location>
        <begin position="433"/>
        <end position="452"/>
    </location>
</feature>
<comment type="similarity">
    <text evidence="2 8">Belongs to the lactate permease family.</text>
</comment>
<proteinExistence type="inferred from homology"/>
<evidence type="ECO:0000313" key="9">
    <source>
        <dbReference type="EMBL" id="RIY31981.1"/>
    </source>
</evidence>
<dbReference type="InterPro" id="IPR003804">
    <property type="entry name" value="Lactate_perm"/>
</dbReference>
<feature type="transmembrane region" description="Helical" evidence="8">
    <location>
        <begin position="234"/>
        <end position="251"/>
    </location>
</feature>
<evidence type="ECO:0000256" key="7">
    <source>
        <dbReference type="ARBA" id="ARBA00023136"/>
    </source>
</evidence>